<proteinExistence type="predicted"/>
<evidence type="ECO:0000313" key="3">
    <source>
        <dbReference type="Proteomes" id="UP000242814"/>
    </source>
</evidence>
<organism evidence="2 3">
    <name type="scientific">Paracoccidioides brasiliensis</name>
    <dbReference type="NCBI Taxonomy" id="121759"/>
    <lineage>
        <taxon>Eukaryota</taxon>
        <taxon>Fungi</taxon>
        <taxon>Dikarya</taxon>
        <taxon>Ascomycota</taxon>
        <taxon>Pezizomycotina</taxon>
        <taxon>Eurotiomycetes</taxon>
        <taxon>Eurotiomycetidae</taxon>
        <taxon>Onygenales</taxon>
        <taxon>Ajellomycetaceae</taxon>
        <taxon>Paracoccidioides</taxon>
    </lineage>
</organism>
<dbReference type="VEuPathDB" id="FungiDB:PADG_07363"/>
<dbReference type="EMBL" id="LZYO01000188">
    <property type="protein sequence ID" value="ODH26419.1"/>
    <property type="molecule type" value="Genomic_DNA"/>
</dbReference>
<evidence type="ECO:0000313" key="2">
    <source>
        <dbReference type="EMBL" id="ODH26419.1"/>
    </source>
</evidence>
<accession>A0A1D2JCL2</accession>
<evidence type="ECO:0000256" key="1">
    <source>
        <dbReference type="SAM" id="MobiDB-lite"/>
    </source>
</evidence>
<feature type="region of interest" description="Disordered" evidence="1">
    <location>
        <begin position="149"/>
        <end position="171"/>
    </location>
</feature>
<gene>
    <name evidence="2" type="ORF">ACO22_04637</name>
</gene>
<dbReference type="AlphaFoldDB" id="A0A1D2JCL2"/>
<reference evidence="2 3" key="1">
    <citation type="submission" date="2016-06" db="EMBL/GenBank/DDBJ databases">
        <authorList>
            <person name="Kjaerup R.B."/>
            <person name="Dalgaard T.S."/>
            <person name="Juul-Madsen H.R."/>
        </authorList>
    </citation>
    <scope>NUCLEOTIDE SEQUENCE [LARGE SCALE GENOMIC DNA]</scope>
    <source>
        <strain evidence="2 3">Pb300</strain>
    </source>
</reference>
<name>A0A1D2JCL2_PARBR</name>
<feature type="region of interest" description="Disordered" evidence="1">
    <location>
        <begin position="97"/>
        <end position="136"/>
    </location>
</feature>
<protein>
    <submittedName>
        <fullName evidence="2">Uncharacterized protein</fullName>
    </submittedName>
</protein>
<feature type="compositionally biased region" description="Basic and acidic residues" evidence="1">
    <location>
        <begin position="97"/>
        <end position="112"/>
    </location>
</feature>
<dbReference type="VEuPathDB" id="FungiDB:PABG_11856"/>
<comment type="caution">
    <text evidence="2">The sequence shown here is derived from an EMBL/GenBank/DDBJ whole genome shotgun (WGS) entry which is preliminary data.</text>
</comment>
<sequence length="171" mass="18869">MDKRNGRRIQTGWDGWKKTSTATVVSTVIQVTQQRRQGASSVVLFQRVNKDLQGLEPYNCPGKSAAGETKSSGTRRASAKVTGEMLWTAPLKMTEAREACTQGKDEQIKEDAAATGTEEEPNNRTGRKRRRMQMQMSSRVEIEINRDKVGSAGHVVGLNTAGSTRTRRTSN</sequence>
<feature type="region of interest" description="Disordered" evidence="1">
    <location>
        <begin position="57"/>
        <end position="82"/>
    </location>
</feature>
<dbReference type="Proteomes" id="UP000242814">
    <property type="component" value="Unassembled WGS sequence"/>
</dbReference>